<name>A0ACC3NUR0_9PEZI</name>
<accession>A0ACC3NUR0</accession>
<keyword evidence="2" id="KW-1185">Reference proteome</keyword>
<evidence type="ECO:0000313" key="1">
    <source>
        <dbReference type="EMBL" id="KAK3723502.1"/>
    </source>
</evidence>
<protein>
    <submittedName>
        <fullName evidence="1">Uncharacterized protein</fullName>
    </submittedName>
</protein>
<sequence>MSQPKPNEDYPSCYVDTQSIITTTTNDIPGYRVTKNLGTIFGITVRSRNWGADIAGSLRSAIGGELRVFTTLMYTARNEAMDRMVGECMGRGGNAILGMRFDAVAEGTWCQVCAYGTACCVEEVAGGK</sequence>
<reference evidence="1" key="1">
    <citation type="submission" date="2023-07" db="EMBL/GenBank/DDBJ databases">
        <title>Black Yeasts Isolated from many extreme environments.</title>
        <authorList>
            <person name="Coleine C."/>
            <person name="Stajich J.E."/>
            <person name="Selbmann L."/>
        </authorList>
    </citation>
    <scope>NUCLEOTIDE SEQUENCE</scope>
    <source>
        <strain evidence="1">CCFEE 5714</strain>
    </source>
</reference>
<dbReference type="Proteomes" id="UP001281147">
    <property type="component" value="Unassembled WGS sequence"/>
</dbReference>
<proteinExistence type="predicted"/>
<comment type="caution">
    <text evidence="1">The sequence shown here is derived from an EMBL/GenBank/DDBJ whole genome shotgun (WGS) entry which is preliminary data.</text>
</comment>
<organism evidence="1 2">
    <name type="scientific">Vermiconidia calcicola</name>
    <dbReference type="NCBI Taxonomy" id="1690605"/>
    <lineage>
        <taxon>Eukaryota</taxon>
        <taxon>Fungi</taxon>
        <taxon>Dikarya</taxon>
        <taxon>Ascomycota</taxon>
        <taxon>Pezizomycotina</taxon>
        <taxon>Dothideomycetes</taxon>
        <taxon>Dothideomycetidae</taxon>
        <taxon>Mycosphaerellales</taxon>
        <taxon>Extremaceae</taxon>
        <taxon>Vermiconidia</taxon>
    </lineage>
</organism>
<gene>
    <name evidence="1" type="ORF">LTR37_001754</name>
</gene>
<dbReference type="EMBL" id="JAUTXU010000009">
    <property type="protein sequence ID" value="KAK3723502.1"/>
    <property type="molecule type" value="Genomic_DNA"/>
</dbReference>
<evidence type="ECO:0000313" key="2">
    <source>
        <dbReference type="Proteomes" id="UP001281147"/>
    </source>
</evidence>